<protein>
    <submittedName>
        <fullName evidence="3">Uncharacterized protein</fullName>
    </submittedName>
</protein>
<dbReference type="InParanoid" id="A0A7M7HIJ4"/>
<evidence type="ECO:0000313" key="3">
    <source>
        <dbReference type="EnsemblMetazoa" id="XP_008217773"/>
    </source>
</evidence>
<dbReference type="KEGG" id="nvi:103318120"/>
<name>A0A7M7HIJ4_NASVI</name>
<sequence length="109" mass="11928">MASLKCFVPLMLCVLLATLCIASAKPIGEESDKKSIKTALSDEAIKAKLTAQLEELEKDVDDFLKKIDELDSELDEITAIPDIQKGESETATEHIAKKPEEQNPTEPSV</sequence>
<dbReference type="Proteomes" id="UP000002358">
    <property type="component" value="Chromosome 2"/>
</dbReference>
<dbReference type="SMR" id="A0A7M7HIJ4"/>
<accession>A0A7M7HIJ4</accession>
<evidence type="ECO:0000256" key="2">
    <source>
        <dbReference type="SAM" id="SignalP"/>
    </source>
</evidence>
<feature type="region of interest" description="Disordered" evidence="1">
    <location>
        <begin position="79"/>
        <end position="109"/>
    </location>
</feature>
<organism evidence="3 4">
    <name type="scientific">Nasonia vitripennis</name>
    <name type="common">Parasitic wasp</name>
    <dbReference type="NCBI Taxonomy" id="7425"/>
    <lineage>
        <taxon>Eukaryota</taxon>
        <taxon>Metazoa</taxon>
        <taxon>Ecdysozoa</taxon>
        <taxon>Arthropoda</taxon>
        <taxon>Hexapoda</taxon>
        <taxon>Insecta</taxon>
        <taxon>Pterygota</taxon>
        <taxon>Neoptera</taxon>
        <taxon>Endopterygota</taxon>
        <taxon>Hymenoptera</taxon>
        <taxon>Apocrita</taxon>
        <taxon>Proctotrupomorpha</taxon>
        <taxon>Chalcidoidea</taxon>
        <taxon>Pteromalidae</taxon>
        <taxon>Pteromalinae</taxon>
        <taxon>Nasonia</taxon>
    </lineage>
</organism>
<dbReference type="RefSeq" id="XP_008217773.1">
    <property type="nucleotide sequence ID" value="XM_008219551.4"/>
</dbReference>
<keyword evidence="2" id="KW-0732">Signal</keyword>
<keyword evidence="4" id="KW-1185">Reference proteome</keyword>
<feature type="compositionally biased region" description="Basic and acidic residues" evidence="1">
    <location>
        <begin position="84"/>
        <end position="101"/>
    </location>
</feature>
<evidence type="ECO:0000313" key="4">
    <source>
        <dbReference type="Proteomes" id="UP000002358"/>
    </source>
</evidence>
<dbReference type="GeneID" id="103318120"/>
<feature type="signal peptide" evidence="2">
    <location>
        <begin position="1"/>
        <end position="24"/>
    </location>
</feature>
<feature type="chain" id="PRO_5029676012" evidence="2">
    <location>
        <begin position="25"/>
        <end position="109"/>
    </location>
</feature>
<evidence type="ECO:0000256" key="1">
    <source>
        <dbReference type="SAM" id="MobiDB-lite"/>
    </source>
</evidence>
<dbReference type="EnsemblMetazoa" id="XM_008219551">
    <property type="protein sequence ID" value="XP_008217773"/>
    <property type="gene ID" value="LOC103318120"/>
</dbReference>
<reference evidence="3" key="1">
    <citation type="submission" date="2021-01" db="UniProtKB">
        <authorList>
            <consortium name="EnsemblMetazoa"/>
        </authorList>
    </citation>
    <scope>IDENTIFICATION</scope>
</reference>
<dbReference type="AlphaFoldDB" id="A0A7M7HIJ4"/>
<proteinExistence type="predicted"/>